<dbReference type="Gramene" id="TraesCS6D03G0271000.1">
    <property type="protein sequence ID" value="TraesCS6D03G0271000.1.CDS"/>
    <property type="gene ID" value="TraesCS6D03G0271000"/>
</dbReference>
<dbReference type="Gramene" id="TraesROB_scaffold_087484_01G000100.1">
    <property type="protein sequence ID" value="TraesROB_scaffold_087484_01G000100.1"/>
    <property type="gene ID" value="TraesROB_scaffold_087484_01G000100"/>
</dbReference>
<evidence type="ECO:0000313" key="3">
    <source>
        <dbReference type="Proteomes" id="UP000019116"/>
    </source>
</evidence>
<accession>A0A3B6QER8</accession>
<name>A0A3B6QER8_WHEAT</name>
<evidence type="ECO:0000313" key="2">
    <source>
        <dbReference type="EnsemblPlants" id="TraesCS6D02G122500.1"/>
    </source>
</evidence>
<dbReference type="PANTHER" id="PTHR33065">
    <property type="entry name" value="OS07G0486400 PROTEIN"/>
    <property type="match status" value="1"/>
</dbReference>
<evidence type="ECO:0000259" key="1">
    <source>
        <dbReference type="Pfam" id="PF20241"/>
    </source>
</evidence>
<proteinExistence type="predicted"/>
<dbReference type="OMA" id="WKPVIHR"/>
<reference evidence="2" key="2">
    <citation type="submission" date="2018-10" db="UniProtKB">
        <authorList>
            <consortium name="EnsemblPlants"/>
        </authorList>
    </citation>
    <scope>IDENTIFICATION</scope>
</reference>
<reference evidence="2" key="1">
    <citation type="submission" date="2018-08" db="EMBL/GenBank/DDBJ databases">
        <authorList>
            <person name="Rossello M."/>
        </authorList>
    </citation>
    <scope>NUCLEOTIDE SEQUENCE [LARGE SCALE GENOMIC DNA]</scope>
    <source>
        <strain evidence="2">cv. Chinese Spring</strain>
    </source>
</reference>
<dbReference type="Gramene" id="TraesCLE_scaffold_086160_01G000100.1">
    <property type="protein sequence ID" value="TraesCLE_scaffold_086160_01G000100.1"/>
    <property type="gene ID" value="TraesCLE_scaffold_086160_01G000100"/>
</dbReference>
<dbReference type="Pfam" id="PF20241">
    <property type="entry name" value="DUF6598"/>
    <property type="match status" value="1"/>
</dbReference>
<organism evidence="2">
    <name type="scientific">Triticum aestivum</name>
    <name type="common">Wheat</name>
    <dbReference type="NCBI Taxonomy" id="4565"/>
    <lineage>
        <taxon>Eukaryota</taxon>
        <taxon>Viridiplantae</taxon>
        <taxon>Streptophyta</taxon>
        <taxon>Embryophyta</taxon>
        <taxon>Tracheophyta</taxon>
        <taxon>Spermatophyta</taxon>
        <taxon>Magnoliopsida</taxon>
        <taxon>Liliopsida</taxon>
        <taxon>Poales</taxon>
        <taxon>Poaceae</taxon>
        <taxon>BOP clade</taxon>
        <taxon>Pooideae</taxon>
        <taxon>Triticodae</taxon>
        <taxon>Triticeae</taxon>
        <taxon>Triticinae</taxon>
        <taxon>Triticum</taxon>
    </lineage>
</organism>
<dbReference type="InterPro" id="IPR046533">
    <property type="entry name" value="DUF6598"/>
</dbReference>
<dbReference type="EnsemblPlants" id="TraesCS6D02G122500.1">
    <property type="protein sequence ID" value="TraesCS6D02G122500.1"/>
    <property type="gene ID" value="TraesCS6D02G122500"/>
</dbReference>
<dbReference type="PANTHER" id="PTHR33065:SF193">
    <property type="entry name" value="DUF6598 DOMAIN-CONTAINING PROTEIN"/>
    <property type="match status" value="1"/>
</dbReference>
<sequence>MQSVSRSIIGLCAGTIGSAPPRSWPPALGRWRSCVGRVVSAPPRWWPIAREGRDASLLLSSSAHSNRHLDLLSSCNKEKQNKPHSYKPEGCATIKCLDTANTREKVTSVKKLTNEVTDSNPTKVADIFIPRIFSNSSHRDGAIYKNKLFTENWFDIDITDHNETRLEPMIFSKAIKKLYFPCNMLQFFSVTLAECSINHDPIELYGYIAVRDDRDGMRNYVLNYSRDDPIITQKGSSIQMTGPKRNIELVSPVLIEFDMRIKNGGQEEEDLQLIDGAISCHDRRSWKPVKHRIKGNCGAVDMSFACVDQAVEATIEVVISEVHSSFSLSLRSFVYVLEDYEEIQLFHGSIDQSCGLRRFVLAVSHGDMMILKFRFGNSNVERRRSFKAELYGCSSRQIKHELANISVKVNWSTNSAF</sequence>
<dbReference type="AlphaFoldDB" id="A0A3B6QER8"/>
<dbReference type="Gramene" id="TraesCAD_scaffold_005692_01G000200.1">
    <property type="protein sequence ID" value="TraesCAD_scaffold_005692_01G000200.1"/>
    <property type="gene ID" value="TraesCAD_scaffold_005692_01G000200"/>
</dbReference>
<keyword evidence="3" id="KW-1185">Reference proteome</keyword>
<dbReference type="Gramene" id="TraesCS6D02G122500.1">
    <property type="protein sequence ID" value="TraesCS6D02G122500.1"/>
    <property type="gene ID" value="TraesCS6D02G122500"/>
</dbReference>
<protein>
    <recommendedName>
        <fullName evidence="1">DUF6598 domain-containing protein</fullName>
    </recommendedName>
</protein>
<dbReference type="Gramene" id="TraesWEE_scaffold_087533_01G000100.1">
    <property type="protein sequence ID" value="TraesWEE_scaffold_087533_01G000100.1"/>
    <property type="gene ID" value="TraesWEE_scaffold_087533_01G000100"/>
</dbReference>
<dbReference type="Proteomes" id="UP000019116">
    <property type="component" value="Chromosome 6D"/>
</dbReference>
<dbReference type="OrthoDB" id="686026at2759"/>
<dbReference type="Gramene" id="TraesLDM6D03G03687560.1">
    <property type="protein sequence ID" value="TraesLDM6D03G03687560.1"/>
    <property type="gene ID" value="TraesLDM6D03G03687560"/>
</dbReference>
<feature type="domain" description="DUF6598" evidence="1">
    <location>
        <begin position="184"/>
        <end position="409"/>
    </location>
</feature>